<dbReference type="EMBL" id="KQ085923">
    <property type="protein sequence ID" value="KLO15872.1"/>
    <property type="molecule type" value="Genomic_DNA"/>
</dbReference>
<feature type="transmembrane region" description="Helical" evidence="3">
    <location>
        <begin position="6"/>
        <end position="31"/>
    </location>
</feature>
<organism evidence="4 5">
    <name type="scientific">Schizopora paradoxa</name>
    <dbReference type="NCBI Taxonomy" id="27342"/>
    <lineage>
        <taxon>Eukaryota</taxon>
        <taxon>Fungi</taxon>
        <taxon>Dikarya</taxon>
        <taxon>Basidiomycota</taxon>
        <taxon>Agaricomycotina</taxon>
        <taxon>Agaricomycetes</taxon>
        <taxon>Hymenochaetales</taxon>
        <taxon>Schizoporaceae</taxon>
        <taxon>Schizopora</taxon>
    </lineage>
</organism>
<keyword evidence="3" id="KW-0472">Membrane</keyword>
<feature type="coiled-coil region" evidence="1">
    <location>
        <begin position="410"/>
        <end position="524"/>
    </location>
</feature>
<keyword evidence="3" id="KW-0812">Transmembrane</keyword>
<dbReference type="InParanoid" id="A0A0H2RW73"/>
<feature type="transmembrane region" description="Helical" evidence="3">
    <location>
        <begin position="220"/>
        <end position="242"/>
    </location>
</feature>
<keyword evidence="1" id="KW-0175">Coiled coil</keyword>
<feature type="transmembrane region" description="Helical" evidence="3">
    <location>
        <begin position="173"/>
        <end position="199"/>
    </location>
</feature>
<dbReference type="STRING" id="27342.A0A0H2RW73"/>
<feature type="region of interest" description="Disordered" evidence="2">
    <location>
        <begin position="689"/>
        <end position="718"/>
    </location>
</feature>
<evidence type="ECO:0000313" key="5">
    <source>
        <dbReference type="Proteomes" id="UP000053477"/>
    </source>
</evidence>
<dbReference type="OrthoDB" id="3232296at2759"/>
<gene>
    <name evidence="4" type="ORF">SCHPADRAFT_239834</name>
</gene>
<feature type="transmembrane region" description="Helical" evidence="3">
    <location>
        <begin position="129"/>
        <end position="153"/>
    </location>
</feature>
<name>A0A0H2RW73_9AGAM</name>
<dbReference type="AlphaFoldDB" id="A0A0H2RW73"/>
<feature type="transmembrane region" description="Helical" evidence="3">
    <location>
        <begin position="43"/>
        <end position="65"/>
    </location>
</feature>
<keyword evidence="5" id="KW-1185">Reference proteome</keyword>
<sequence length="718" mass="80303">MSGPDGGLIAVFLTFHIGGGIIGLPVVIACILASQQVSRHPTLLNFCATWTLSSIVYCLLLFAGQQRNPHPTQSLCVAQAAMVNGVFPMTSVAGVALVAHIWHGLAPMQQRPWSQWSQFTLAPQSLKSFRLFVMLIAPYIVFIAFTVGAAVAANSDDQLVKAADQFFYCNIHSGAFSVLVPAFTAIAMGIILLLELAICWKIFSSAAVRQNIARTSSSFFLLRLAGFTIYSCIALIVSALFLSKTDNYAPYILQSTLPFAVFVFIGTQKEVLKIWYRCFRPCCGSSRESMDSDEIEHRQTRSTIGLMKELGLKTPTTTPKSPAVQLPPTEPIRLVDVPLDVASDEFNSDKMYKSPSPPVLHSRLPLTAYDLNYGLNQHHHMFVDPPAATPPLPMQKELPNPMPGFQSENERNLERTVANQKQTIARLTEENGFLKKSHDRLQDTEKTLAKTQNLLVTEKRTAQQLRSYTTQMETDLQNQTKILNDLLVKHKELEDKCKRQSSEIKRITKENRSLSDALKESVRNEMHWKDDHGKVKMENTKLVTEVKNLKSERDILLDIWSTLESPVDWEMQKGGAGGGGKRDYRKSPQFVYPQLAKEMRQRASQPNIQARALSRIQAKQIRRMTEKPGAGVVDNLDRLRPKLLAIGGKMELSEKVTSLEELVREQTALIEELEAIIVEEQQERMHFEGTEEGTGNFPIPSSIGSSMIAESHSVRTRP</sequence>
<reference evidence="4 5" key="1">
    <citation type="submission" date="2015-04" db="EMBL/GenBank/DDBJ databases">
        <title>Complete genome sequence of Schizopora paradoxa KUC8140, a cosmopolitan wood degrader in East Asia.</title>
        <authorList>
            <consortium name="DOE Joint Genome Institute"/>
            <person name="Min B."/>
            <person name="Park H."/>
            <person name="Jang Y."/>
            <person name="Kim J.-J."/>
            <person name="Kim K.H."/>
            <person name="Pangilinan J."/>
            <person name="Lipzen A."/>
            <person name="Riley R."/>
            <person name="Grigoriev I.V."/>
            <person name="Spatafora J.W."/>
            <person name="Choi I.-G."/>
        </authorList>
    </citation>
    <scope>NUCLEOTIDE SEQUENCE [LARGE SCALE GENOMIC DNA]</scope>
    <source>
        <strain evidence="4 5">KUC8140</strain>
    </source>
</reference>
<keyword evidence="3" id="KW-1133">Transmembrane helix</keyword>
<evidence type="ECO:0000313" key="4">
    <source>
        <dbReference type="EMBL" id="KLO15872.1"/>
    </source>
</evidence>
<proteinExistence type="predicted"/>
<evidence type="ECO:0000256" key="2">
    <source>
        <dbReference type="SAM" id="MobiDB-lite"/>
    </source>
</evidence>
<dbReference type="Proteomes" id="UP000053477">
    <property type="component" value="Unassembled WGS sequence"/>
</dbReference>
<accession>A0A0H2RW73</accession>
<feature type="transmembrane region" description="Helical" evidence="3">
    <location>
        <begin position="85"/>
        <end position="108"/>
    </location>
</feature>
<evidence type="ECO:0000256" key="1">
    <source>
        <dbReference type="SAM" id="Coils"/>
    </source>
</evidence>
<evidence type="ECO:0000256" key="3">
    <source>
        <dbReference type="SAM" id="Phobius"/>
    </source>
</evidence>
<protein>
    <submittedName>
        <fullName evidence="4">Uncharacterized protein</fullName>
    </submittedName>
</protein>